<evidence type="ECO:0000313" key="2">
    <source>
        <dbReference type="Proteomes" id="UP000499080"/>
    </source>
</evidence>
<gene>
    <name evidence="1" type="ORF">AVEN_232215_1</name>
</gene>
<dbReference type="OrthoDB" id="1937528at2759"/>
<reference evidence="1 2" key="1">
    <citation type="journal article" date="2019" name="Sci. Rep.">
        <title>Orb-weaving spider Araneus ventricosus genome elucidates the spidroin gene catalogue.</title>
        <authorList>
            <person name="Kono N."/>
            <person name="Nakamura H."/>
            <person name="Ohtoshi R."/>
            <person name="Moran D.A.P."/>
            <person name="Shinohara A."/>
            <person name="Yoshida Y."/>
            <person name="Fujiwara M."/>
            <person name="Mori M."/>
            <person name="Tomita M."/>
            <person name="Arakawa K."/>
        </authorList>
    </citation>
    <scope>NUCLEOTIDE SEQUENCE [LARGE SCALE GENOMIC DNA]</scope>
</reference>
<comment type="caution">
    <text evidence="1">The sequence shown here is derived from an EMBL/GenBank/DDBJ whole genome shotgun (WGS) entry which is preliminary data.</text>
</comment>
<dbReference type="Proteomes" id="UP000499080">
    <property type="component" value="Unassembled WGS sequence"/>
</dbReference>
<keyword evidence="2" id="KW-1185">Reference proteome</keyword>
<proteinExistence type="predicted"/>
<evidence type="ECO:0000313" key="1">
    <source>
        <dbReference type="EMBL" id="GBN92747.1"/>
    </source>
</evidence>
<dbReference type="EMBL" id="BGPR01024566">
    <property type="protein sequence ID" value="GBN92747.1"/>
    <property type="molecule type" value="Genomic_DNA"/>
</dbReference>
<sequence>MVLSLNIEDAFYHIRYSSVRNSLNALNFPSNAIETLKDILNDRIVSIQTAHGPVYWPKEPGCAQGSCSGPLFWNDVANFNTTPSLELMWLLSWLVHFGIPGKEAADDLAKLATTEGNLILLPAPRRFLKKKLSEISNNRWQHQLDIEINSRNIYRIMPIPIRRHSDKIHFTTGHGPYPNCLYLRLEDNCVQKMQASKEVLCTTPQNVHLPTLIISRNQHRNIRISGGTE</sequence>
<accession>A0A4Y2SWX1</accession>
<protein>
    <submittedName>
        <fullName evidence="1">Uncharacterized protein</fullName>
    </submittedName>
</protein>
<organism evidence="1 2">
    <name type="scientific">Araneus ventricosus</name>
    <name type="common">Orbweaver spider</name>
    <name type="synonym">Epeira ventricosa</name>
    <dbReference type="NCBI Taxonomy" id="182803"/>
    <lineage>
        <taxon>Eukaryota</taxon>
        <taxon>Metazoa</taxon>
        <taxon>Ecdysozoa</taxon>
        <taxon>Arthropoda</taxon>
        <taxon>Chelicerata</taxon>
        <taxon>Arachnida</taxon>
        <taxon>Araneae</taxon>
        <taxon>Araneomorphae</taxon>
        <taxon>Entelegynae</taxon>
        <taxon>Araneoidea</taxon>
        <taxon>Araneidae</taxon>
        <taxon>Araneus</taxon>
    </lineage>
</organism>
<name>A0A4Y2SWX1_ARAVE</name>
<dbReference type="AlphaFoldDB" id="A0A4Y2SWX1"/>